<dbReference type="Gene3D" id="3.10.450.50">
    <property type="match status" value="1"/>
</dbReference>
<evidence type="ECO:0000313" key="4">
    <source>
        <dbReference type="Proteomes" id="UP000185608"/>
    </source>
</evidence>
<accession>A0A1J1AE23</accession>
<dbReference type="InterPro" id="IPR037401">
    <property type="entry name" value="SnoaL-like"/>
</dbReference>
<gene>
    <name evidence="3" type="ORF">HSR6_1971</name>
    <name evidence="2" type="ORF">HTSR_1901</name>
</gene>
<reference evidence="3" key="3">
    <citation type="journal article" date="2017" name="ISME J.">
        <title>Discovery of anaerobic lithoheterotrophic haloarchaea, ubiquitous in hypersaline habitats.</title>
        <authorList>
            <person name="Sorokin D.Y."/>
            <person name="Messina E."/>
            <person name="Smedile F."/>
            <person name="Roman P."/>
            <person name="Damste J.S.S."/>
            <person name="Ciordia S."/>
            <person name="Mena M.C."/>
            <person name="Ferrer M."/>
            <person name="Golyshin P.N."/>
            <person name="Kublanov I.V."/>
            <person name="Samarov N.I."/>
            <person name="Toshchakov S.V."/>
            <person name="La Cono V."/>
            <person name="Yakimov M.M."/>
        </authorList>
    </citation>
    <scope>NUCLEOTIDE SEQUENCE</scope>
    <source>
        <strain evidence="3">HSR6</strain>
    </source>
</reference>
<dbReference type="SUPFAM" id="SSF54427">
    <property type="entry name" value="NTF2-like"/>
    <property type="match status" value="1"/>
</dbReference>
<keyword evidence="5" id="KW-1185">Reference proteome</keyword>
<evidence type="ECO:0000313" key="2">
    <source>
        <dbReference type="EMBL" id="AOW81065.1"/>
    </source>
</evidence>
<evidence type="ECO:0000313" key="5">
    <source>
        <dbReference type="Proteomes" id="UP000186165"/>
    </source>
</evidence>
<dbReference type="InterPro" id="IPR032710">
    <property type="entry name" value="NTF2-like_dom_sf"/>
</dbReference>
<dbReference type="Proteomes" id="UP000186165">
    <property type="component" value="Chromosome"/>
</dbReference>
<name>A0A1D8S6U1_9EURY</name>
<accession>A0A1D8S6U1</accession>
<sequence>MTESQDGPALAREYYRAIDAGEYDALQAVLAPSFTHERGDRTFAGREEFLTFMAEKRPETETTHEIEQVYTGPGGVAVQGRLFHGDGTPFFRFVDVFQVADRLTHLVTYSASR</sequence>
<dbReference type="Pfam" id="PF12680">
    <property type="entry name" value="SnoaL_2"/>
    <property type="match status" value="1"/>
</dbReference>
<dbReference type="RefSeq" id="WP_070365716.1">
    <property type="nucleotide sequence ID" value="NZ_CP016070.1"/>
</dbReference>
<organism evidence="2 4">
    <name type="scientific">Halodesulfurarchaeum formicicum</name>
    <dbReference type="NCBI Taxonomy" id="1873524"/>
    <lineage>
        <taxon>Archaea</taxon>
        <taxon>Methanobacteriati</taxon>
        <taxon>Methanobacteriota</taxon>
        <taxon>Stenosarchaea group</taxon>
        <taxon>Halobacteria</taxon>
        <taxon>Halobacteriales</taxon>
        <taxon>Halobacteriaceae</taxon>
        <taxon>Halodesulfurarchaeum</taxon>
    </lineage>
</organism>
<proteinExistence type="predicted"/>
<dbReference type="GeneID" id="30418505"/>
<feature type="domain" description="SnoaL-like" evidence="1">
    <location>
        <begin position="11"/>
        <end position="101"/>
    </location>
</feature>
<dbReference type="OrthoDB" id="145984at2157"/>
<protein>
    <recommendedName>
        <fullName evidence="1">SnoaL-like domain-containing protein</fullName>
    </recommendedName>
</protein>
<dbReference type="Proteomes" id="UP000185608">
    <property type="component" value="Chromosome"/>
</dbReference>
<evidence type="ECO:0000313" key="3">
    <source>
        <dbReference type="EMBL" id="APE96402.1"/>
    </source>
</evidence>
<dbReference type="EMBL" id="CP016070">
    <property type="protein sequence ID" value="AOW81065.1"/>
    <property type="molecule type" value="Genomic_DNA"/>
</dbReference>
<evidence type="ECO:0000259" key="1">
    <source>
        <dbReference type="Pfam" id="PF12680"/>
    </source>
</evidence>
<dbReference type="EMBL" id="CP016804">
    <property type="protein sequence ID" value="APE96402.1"/>
    <property type="molecule type" value="Genomic_DNA"/>
</dbReference>
<dbReference type="KEGG" id="hhsr:HSR6_1971"/>
<dbReference type="STRING" id="1873524.HSR6_1971"/>
<dbReference type="AlphaFoldDB" id="A0A1D8S6U1"/>
<reference evidence="2 4" key="1">
    <citation type="submission" date="2016-06" db="EMBL/GenBank/DDBJ databases">
        <title>Discovery of anaerobic lithoheterotrophic haloarchaeon capable of sulfur respiration by hydrogen and formate.</title>
        <authorList>
            <person name="Sorokin D.Y."/>
            <person name="Kublanov I.V."/>
            <person name="Roman P."/>
            <person name="Sinninghe Damste J.S."/>
            <person name="Golyshin P.N."/>
            <person name="Rojo D."/>
            <person name="Ciordia S."/>
            <person name="Mena Md.C."/>
            <person name="Ferrer M."/>
            <person name="Smedile F."/>
            <person name="Messina E."/>
            <person name="La Cono V."/>
            <person name="Yakimov M.M."/>
        </authorList>
    </citation>
    <scope>NUCLEOTIDE SEQUENCE [LARGE SCALE GENOMIC DNA]</scope>
    <source>
        <strain evidence="2 4">HTSR1</strain>
    </source>
</reference>
<dbReference type="KEGG" id="halh:HTSR_1901"/>
<reference evidence="5" key="2">
    <citation type="submission" date="2016-08" db="EMBL/GenBank/DDBJ databases">
        <title>Discovery of first anaerobic lithoheterotrophic haloarchae widely represented in hypersaline habitats.</title>
        <authorList>
            <person name="Sorokin D.Y."/>
            <person name="Kublanov I.V."/>
            <person name="Roman P."/>
            <person name="Sinninghe Damste J.S."/>
            <person name="Golyshin P.N."/>
            <person name="Rojo D."/>
            <person name="Ciordia S."/>
            <person name="Mena Md.C."/>
            <person name="Ferrer M."/>
            <person name="Smedile F."/>
            <person name="Messina E."/>
            <person name="La Cono V."/>
            <person name="Yakimov M.M."/>
        </authorList>
    </citation>
    <scope>NUCLEOTIDE SEQUENCE [LARGE SCALE GENOMIC DNA]</scope>
    <source>
        <strain evidence="5">HSR6</strain>
    </source>
</reference>